<keyword evidence="1" id="KW-0732">Signal</keyword>
<feature type="signal peptide" evidence="1">
    <location>
        <begin position="1"/>
        <end position="23"/>
    </location>
</feature>
<dbReference type="Proteomes" id="UP000295375">
    <property type="component" value="Unassembled WGS sequence"/>
</dbReference>
<dbReference type="RefSeq" id="WP_133591912.1">
    <property type="nucleotide sequence ID" value="NZ_CP037953.1"/>
</dbReference>
<protein>
    <submittedName>
        <fullName evidence="2">Uncharacterized protein DUF2782</fullName>
    </submittedName>
</protein>
<dbReference type="OrthoDB" id="5296182at2"/>
<feature type="chain" id="PRO_5020769468" evidence="1">
    <location>
        <begin position="24"/>
        <end position="106"/>
    </location>
</feature>
<reference evidence="2 3" key="1">
    <citation type="submission" date="2019-03" db="EMBL/GenBank/DDBJ databases">
        <title>Genomic Encyclopedia of Type Strains, Phase IV (KMG-IV): sequencing the most valuable type-strain genomes for metagenomic binning, comparative biology and taxonomic classification.</title>
        <authorList>
            <person name="Goeker M."/>
        </authorList>
    </citation>
    <scope>NUCLEOTIDE SEQUENCE [LARGE SCALE GENOMIC DNA]</scope>
    <source>
        <strain evidence="2 3">DSM 103792</strain>
    </source>
</reference>
<evidence type="ECO:0000313" key="3">
    <source>
        <dbReference type="Proteomes" id="UP000295375"/>
    </source>
</evidence>
<gene>
    <name evidence="2" type="ORF">EV696_11425</name>
</gene>
<accession>A0A4R6UHB0</accession>
<sequence>MSKVKLALMSAVLVMSAGLPLSAAEPVQERPEVSVGTLPEPVVRIREKDGAKIKEWRQNGQVVLIRVEPVVGPAYYLVDANGDGVWEPGPDFGDQGRVAQWVLFTF</sequence>
<dbReference type="AlphaFoldDB" id="A0A4R6UHB0"/>
<evidence type="ECO:0000313" key="2">
    <source>
        <dbReference type="EMBL" id="TDQ46240.1"/>
    </source>
</evidence>
<dbReference type="Pfam" id="PF11191">
    <property type="entry name" value="DUF2782"/>
    <property type="match status" value="1"/>
</dbReference>
<proteinExistence type="predicted"/>
<comment type="caution">
    <text evidence="2">The sequence shown here is derived from an EMBL/GenBank/DDBJ whole genome shotgun (WGS) entry which is preliminary data.</text>
</comment>
<evidence type="ECO:0000256" key="1">
    <source>
        <dbReference type="SAM" id="SignalP"/>
    </source>
</evidence>
<name>A0A4R6UHB0_9GAMM</name>
<dbReference type="EMBL" id="SNYM01000014">
    <property type="protein sequence ID" value="TDQ46240.1"/>
    <property type="molecule type" value="Genomic_DNA"/>
</dbReference>
<organism evidence="2 3">
    <name type="scientific">Permianibacter aggregans</name>
    <dbReference type="NCBI Taxonomy" id="1510150"/>
    <lineage>
        <taxon>Bacteria</taxon>
        <taxon>Pseudomonadati</taxon>
        <taxon>Pseudomonadota</taxon>
        <taxon>Gammaproteobacteria</taxon>
        <taxon>Pseudomonadales</taxon>
        <taxon>Pseudomonadaceae</taxon>
        <taxon>Permianibacter</taxon>
    </lineage>
</organism>
<dbReference type="Gene3D" id="2.20.130.30">
    <property type="entry name" value="Protein of unknown function DUF2782"/>
    <property type="match status" value="1"/>
</dbReference>
<dbReference type="InterPro" id="IPR021357">
    <property type="entry name" value="DUF2782"/>
</dbReference>
<keyword evidence="3" id="KW-1185">Reference proteome</keyword>